<gene>
    <name evidence="9" type="ORF">EW146_g4273</name>
</gene>
<feature type="region of interest" description="Disordered" evidence="7">
    <location>
        <begin position="218"/>
        <end position="272"/>
    </location>
</feature>
<dbReference type="Pfam" id="PF13926">
    <property type="entry name" value="DUF4211"/>
    <property type="match status" value="1"/>
</dbReference>
<reference evidence="9 10" key="1">
    <citation type="submission" date="2019-02" db="EMBL/GenBank/DDBJ databases">
        <title>Genome sequencing of the rare red list fungi Bondarzewia mesenterica.</title>
        <authorList>
            <person name="Buettner E."/>
            <person name="Kellner H."/>
        </authorList>
    </citation>
    <scope>NUCLEOTIDE SEQUENCE [LARGE SCALE GENOMIC DNA]</scope>
    <source>
        <strain evidence="9 10">DSM 108281</strain>
    </source>
</reference>
<dbReference type="OrthoDB" id="21499at2759"/>
<feature type="domain" description="DUF4211" evidence="8">
    <location>
        <begin position="273"/>
        <end position="409"/>
    </location>
</feature>
<feature type="compositionally biased region" description="Acidic residues" evidence="7">
    <location>
        <begin position="228"/>
        <end position="238"/>
    </location>
</feature>
<evidence type="ECO:0000259" key="8">
    <source>
        <dbReference type="Pfam" id="PF13926"/>
    </source>
</evidence>
<protein>
    <recommendedName>
        <fullName evidence="6">Transcription initiation factor TFIID subunit 13</fullName>
    </recommendedName>
</protein>
<comment type="subcellular location">
    <subcellularLocation>
        <location evidence="1">Nucleus</location>
    </subcellularLocation>
</comment>
<dbReference type="Proteomes" id="UP000310158">
    <property type="component" value="Unassembled WGS sequence"/>
</dbReference>
<keyword evidence="2" id="KW-0805">Transcription regulation</keyword>
<dbReference type="GO" id="GO:0051123">
    <property type="term" value="P:RNA polymerase II preinitiation complex assembly"/>
    <property type="evidence" value="ECO:0007669"/>
    <property type="project" value="TreeGrafter"/>
</dbReference>
<organism evidence="9 10">
    <name type="scientific">Bondarzewia mesenterica</name>
    <dbReference type="NCBI Taxonomy" id="1095465"/>
    <lineage>
        <taxon>Eukaryota</taxon>
        <taxon>Fungi</taxon>
        <taxon>Dikarya</taxon>
        <taxon>Basidiomycota</taxon>
        <taxon>Agaricomycotina</taxon>
        <taxon>Agaricomycetes</taxon>
        <taxon>Russulales</taxon>
        <taxon>Bondarzewiaceae</taxon>
        <taxon>Bondarzewia</taxon>
    </lineage>
</organism>
<comment type="similarity">
    <text evidence="5">Belongs to the TAF13 family.</text>
</comment>
<evidence type="ECO:0000256" key="4">
    <source>
        <dbReference type="ARBA" id="ARBA00023242"/>
    </source>
</evidence>
<dbReference type="EMBL" id="SGPL01000162">
    <property type="protein sequence ID" value="THH16355.1"/>
    <property type="molecule type" value="Genomic_DNA"/>
</dbReference>
<feature type="region of interest" description="Disordered" evidence="7">
    <location>
        <begin position="413"/>
        <end position="438"/>
    </location>
</feature>
<evidence type="ECO:0000256" key="7">
    <source>
        <dbReference type="SAM" id="MobiDB-lite"/>
    </source>
</evidence>
<keyword evidence="10" id="KW-1185">Reference proteome</keyword>
<dbReference type="GO" id="GO:0005669">
    <property type="term" value="C:transcription factor TFIID complex"/>
    <property type="evidence" value="ECO:0007669"/>
    <property type="project" value="TreeGrafter"/>
</dbReference>
<evidence type="ECO:0000256" key="3">
    <source>
        <dbReference type="ARBA" id="ARBA00023163"/>
    </source>
</evidence>
<proteinExistence type="inferred from homology"/>
<dbReference type="Pfam" id="PF02269">
    <property type="entry name" value="TFIID-18kDa"/>
    <property type="match status" value="1"/>
</dbReference>
<feature type="compositionally biased region" description="Acidic residues" evidence="7">
    <location>
        <begin position="414"/>
        <end position="433"/>
    </location>
</feature>
<name>A0A4S4LVK9_9AGAM</name>
<dbReference type="InterPro" id="IPR009072">
    <property type="entry name" value="Histone-fold"/>
</dbReference>
<accession>A0A4S4LVK9</accession>
<evidence type="ECO:0000256" key="1">
    <source>
        <dbReference type="ARBA" id="ARBA00004123"/>
    </source>
</evidence>
<evidence type="ECO:0000313" key="10">
    <source>
        <dbReference type="Proteomes" id="UP000310158"/>
    </source>
</evidence>
<evidence type="ECO:0000313" key="9">
    <source>
        <dbReference type="EMBL" id="THH16355.1"/>
    </source>
</evidence>
<feature type="region of interest" description="Disordered" evidence="7">
    <location>
        <begin position="1"/>
        <end position="189"/>
    </location>
</feature>
<keyword evidence="4" id="KW-0539">Nucleus</keyword>
<dbReference type="PANTHER" id="PTHR11380:SF5">
    <property type="entry name" value="TRANSCRIPTION INITIATION FACTOR TFIID SUBUNIT 13"/>
    <property type="match status" value="1"/>
</dbReference>
<keyword evidence="3" id="KW-0804">Transcription</keyword>
<dbReference type="CDD" id="cd07978">
    <property type="entry name" value="HFD_TAF13"/>
    <property type="match status" value="1"/>
</dbReference>
<feature type="compositionally biased region" description="Basic residues" evidence="7">
    <location>
        <begin position="143"/>
        <end position="153"/>
    </location>
</feature>
<feature type="compositionally biased region" description="Acidic residues" evidence="7">
    <location>
        <begin position="252"/>
        <end position="272"/>
    </location>
</feature>
<comment type="caution">
    <text evidence="9">The sequence shown here is derived from an EMBL/GenBank/DDBJ whole genome shotgun (WGS) entry which is preliminary data.</text>
</comment>
<dbReference type="Gene3D" id="1.10.20.10">
    <property type="entry name" value="Histone, subunit A"/>
    <property type="match status" value="1"/>
</dbReference>
<dbReference type="InterPro" id="IPR025451">
    <property type="entry name" value="DUF4211"/>
</dbReference>
<evidence type="ECO:0000256" key="6">
    <source>
        <dbReference type="ARBA" id="ARBA00040136"/>
    </source>
</evidence>
<evidence type="ECO:0000256" key="2">
    <source>
        <dbReference type="ARBA" id="ARBA00023015"/>
    </source>
</evidence>
<sequence length="776" mass="86902">MPRRGTQTNSSPNLKQQTLFDFLGNSSSSRRVRDDRPSKSFKLSSTSATQSSPAQKRKRHAMVEDLEGEEGNTSSDVDAIHFCPRSPTSISSLDEEQPSPRRPSRSKRPKTSFSESDSIPHSEVESSVLVGDDEENIGIPARWKGKGIMRRRQIKDSDDESDEQPRRRKLTKGMRPPSPADSQDILDEVDEAAIVDSRLRARDKKSAFEQNLEKLKRKKRGLAVKETSDEDEDDEDISEPATFPGAKPTTEFDSDAPQENEDNDDSASSDDDDFIIEDEDQIAAPDLPFAFSMNTHQDLAHHFKIVCQLFVHLAVQPEVQRKSFMNKMLNDNEYFSIPLQIARRKLSGLRDSLVASSVWKPDFRKSLETYPEFSLTRLDFSVPHCDACHLGRRLSTLVGRLGGVAYDRVSFQPVEEESDTEDSDSDLDESEDKADEKETYKEFQLGRFCAARTQTFHRFSHWEFHLFRALLREIDGLQSTHGKRGFIRVAHANGIRPPDDLSDANGIMEWLDQRGVSTQLCTSVYLCHIINLYLSLILKAMSYYPSQPGQQPATPGAYPYSAYHPGTPGIYPQTAGAYSYPTASPYPATAVTGYGTTWPYSYSYYQQHLHAAPRPSPAAPSTATASQAILQVPAATQKSTFSAYQPAYSRESLSAASLGGATARGYRKQSSVRGLFTKELRNLMFGFGDDRNPANDTVNVMEEILVEYIADVCQTALSGTKKARLSIEDLRRALSRPADAKKLARMEELLFMQEDIKRARAQFDDSEINQSSALQS</sequence>
<dbReference type="GO" id="GO:0046982">
    <property type="term" value="F:protein heterodimerization activity"/>
    <property type="evidence" value="ECO:0007669"/>
    <property type="project" value="InterPro"/>
</dbReference>
<feature type="compositionally biased region" description="Low complexity" evidence="7">
    <location>
        <begin position="44"/>
        <end position="54"/>
    </location>
</feature>
<evidence type="ECO:0000256" key="5">
    <source>
        <dbReference type="ARBA" id="ARBA00038392"/>
    </source>
</evidence>
<dbReference type="PANTHER" id="PTHR11380">
    <property type="entry name" value="TRANSCRIPTION INITIATION FACTOR TFIID/SUPT3-RELATED"/>
    <property type="match status" value="1"/>
</dbReference>
<feature type="compositionally biased region" description="Polar residues" evidence="7">
    <location>
        <begin position="1"/>
        <end position="19"/>
    </location>
</feature>
<dbReference type="InterPro" id="IPR003195">
    <property type="entry name" value="TFIID_TAF13"/>
</dbReference>
<dbReference type="AlphaFoldDB" id="A0A4S4LVK9"/>
<dbReference type="SUPFAM" id="SSF47113">
    <property type="entry name" value="Histone-fold"/>
    <property type="match status" value="1"/>
</dbReference>